<dbReference type="OrthoDB" id="9797176at2"/>
<evidence type="ECO:0000256" key="5">
    <source>
        <dbReference type="SAM" id="MobiDB-lite"/>
    </source>
</evidence>
<dbReference type="RefSeq" id="WP_095909998.1">
    <property type="nucleotide sequence ID" value="NZ_CAJPPZ010000003.1"/>
</dbReference>
<dbReference type="EMBL" id="CP022386">
    <property type="protein sequence ID" value="ATA86649.1"/>
    <property type="molecule type" value="Genomic_DNA"/>
</dbReference>
<dbReference type="GO" id="GO:0043023">
    <property type="term" value="F:ribosomal large subunit binding"/>
    <property type="evidence" value="ECO:0007669"/>
    <property type="project" value="InterPro"/>
</dbReference>
<dbReference type="GO" id="GO:0034605">
    <property type="term" value="P:cellular response to heat"/>
    <property type="evidence" value="ECO:0007669"/>
    <property type="project" value="InterPro"/>
</dbReference>
<dbReference type="SMART" id="SM00363">
    <property type="entry name" value="S4"/>
    <property type="match status" value="1"/>
</dbReference>
<dbReference type="InterPro" id="IPR036986">
    <property type="entry name" value="S4_RNA-bd_sf"/>
</dbReference>
<protein>
    <submittedName>
        <fullName evidence="7">RNA-binding protein</fullName>
    </submittedName>
</protein>
<evidence type="ECO:0000313" key="7">
    <source>
        <dbReference type="EMBL" id="ATA86649.1"/>
    </source>
</evidence>
<dbReference type="AlphaFoldDB" id="A0A250FNC1"/>
<dbReference type="PIRSF" id="PIRSF016821">
    <property type="entry name" value="HSP15"/>
    <property type="match status" value="1"/>
</dbReference>
<evidence type="ECO:0000256" key="4">
    <source>
        <dbReference type="PROSITE-ProRule" id="PRU00182"/>
    </source>
</evidence>
<dbReference type="GO" id="GO:0003727">
    <property type="term" value="F:single-stranded RNA binding"/>
    <property type="evidence" value="ECO:0007669"/>
    <property type="project" value="InterPro"/>
</dbReference>
<evidence type="ECO:0000256" key="1">
    <source>
        <dbReference type="ARBA" id="ARBA00008396"/>
    </source>
</evidence>
<feature type="compositionally biased region" description="Acidic residues" evidence="5">
    <location>
        <begin position="117"/>
        <end position="131"/>
    </location>
</feature>
<name>A0A250FNC1_9FLAO</name>
<dbReference type="InterPro" id="IPR025708">
    <property type="entry name" value="HSP15"/>
</dbReference>
<organism evidence="7 8">
    <name type="scientific">Capnocytophaga gingivalis</name>
    <dbReference type="NCBI Taxonomy" id="1017"/>
    <lineage>
        <taxon>Bacteria</taxon>
        <taxon>Pseudomonadati</taxon>
        <taxon>Bacteroidota</taxon>
        <taxon>Flavobacteriia</taxon>
        <taxon>Flavobacteriales</taxon>
        <taxon>Flavobacteriaceae</taxon>
        <taxon>Capnocytophaga</taxon>
    </lineage>
</organism>
<comment type="similarity">
    <text evidence="1">Belongs to the HSP15 family.</text>
</comment>
<sequence>MRIDKYLWCVRYYKTRNIATEACKKGHVRIGGEIAKASKEVFPQDKIQVRKGAITYEIEVLDIPTSRVGAKLVGLYCIDHTPEEAFEQEELRQLAQEYYRKKGEGRPTKKDRRDLDDFFSSEEDEEWGSEK</sequence>
<feature type="region of interest" description="Disordered" evidence="5">
    <location>
        <begin position="102"/>
        <end position="131"/>
    </location>
</feature>
<keyword evidence="3" id="KW-0238">DNA-binding</keyword>
<dbReference type="KEGG" id="cgh:CGC50_05370"/>
<evidence type="ECO:0000259" key="6">
    <source>
        <dbReference type="SMART" id="SM00363"/>
    </source>
</evidence>
<dbReference type="Proteomes" id="UP000217250">
    <property type="component" value="Chromosome"/>
</dbReference>
<dbReference type="GO" id="GO:0003677">
    <property type="term" value="F:DNA binding"/>
    <property type="evidence" value="ECO:0007669"/>
    <property type="project" value="UniProtKB-KW"/>
</dbReference>
<feature type="compositionally biased region" description="Basic and acidic residues" evidence="5">
    <location>
        <begin position="102"/>
        <end position="116"/>
    </location>
</feature>
<reference evidence="8" key="1">
    <citation type="submission" date="2017-06" db="EMBL/GenBank/DDBJ databases">
        <title>Capnocytophaga spp. assemblies.</title>
        <authorList>
            <person name="Gulvik C.A."/>
        </authorList>
    </citation>
    <scope>NUCLEOTIDE SEQUENCE [LARGE SCALE GENOMIC DNA]</scope>
    <source>
        <strain evidence="8">H1496</strain>
    </source>
</reference>
<dbReference type="Pfam" id="PF01479">
    <property type="entry name" value="S4"/>
    <property type="match status" value="1"/>
</dbReference>
<dbReference type="InterPro" id="IPR002942">
    <property type="entry name" value="S4_RNA-bd"/>
</dbReference>
<dbReference type="CDD" id="cd00165">
    <property type="entry name" value="S4"/>
    <property type="match status" value="1"/>
</dbReference>
<dbReference type="PROSITE" id="PS50889">
    <property type="entry name" value="S4"/>
    <property type="match status" value="1"/>
</dbReference>
<evidence type="ECO:0000313" key="8">
    <source>
        <dbReference type="Proteomes" id="UP000217250"/>
    </source>
</evidence>
<accession>A0A250FNC1</accession>
<feature type="domain" description="RNA-binding S4" evidence="6">
    <location>
        <begin position="1"/>
        <end position="64"/>
    </location>
</feature>
<evidence type="ECO:0000256" key="2">
    <source>
        <dbReference type="ARBA" id="ARBA00022884"/>
    </source>
</evidence>
<dbReference type="Gene3D" id="3.10.290.10">
    <property type="entry name" value="RNA-binding S4 domain"/>
    <property type="match status" value="1"/>
</dbReference>
<dbReference type="GeneID" id="84807994"/>
<proteinExistence type="inferred from homology"/>
<keyword evidence="2 4" id="KW-0694">RNA-binding</keyword>
<evidence type="ECO:0000256" key="3">
    <source>
        <dbReference type="ARBA" id="ARBA00023125"/>
    </source>
</evidence>
<gene>
    <name evidence="7" type="ORF">CGC50_05370</name>
</gene>
<dbReference type="SUPFAM" id="SSF55174">
    <property type="entry name" value="Alpha-L RNA-binding motif"/>
    <property type="match status" value="1"/>
</dbReference>